<name>A0ABP0MX30_9DINO</name>
<comment type="caution">
    <text evidence="1">The sequence shown here is derived from an EMBL/GenBank/DDBJ whole genome shotgun (WGS) entry which is preliminary data.</text>
</comment>
<sequence>ANDVVYYAAAEQRWPNGDALKYGAKGAVAGPSQLNDGRDEERVAVKFADHAEPVAIFIAALQSSEPPKQLPGGWLLGEQVVYLGAEREEHGTRLATGLRGQVVGPGVEKSVAVLFAGASEPILTANVARPNDLQACPALCWELCGSTFKALPEKVRAS</sequence>
<reference evidence="1 2" key="1">
    <citation type="submission" date="2024-02" db="EMBL/GenBank/DDBJ databases">
        <authorList>
            <person name="Chen Y."/>
            <person name="Shah S."/>
            <person name="Dougan E. K."/>
            <person name="Thang M."/>
            <person name="Chan C."/>
        </authorList>
    </citation>
    <scope>NUCLEOTIDE SEQUENCE [LARGE SCALE GENOMIC DNA]</scope>
</reference>
<gene>
    <name evidence="1" type="ORF">CCMP2556_LOCUS27829</name>
</gene>
<proteinExistence type="predicted"/>
<accession>A0ABP0MX30</accession>
<dbReference type="Proteomes" id="UP001642484">
    <property type="component" value="Unassembled WGS sequence"/>
</dbReference>
<organism evidence="1 2">
    <name type="scientific">Durusdinium trenchii</name>
    <dbReference type="NCBI Taxonomy" id="1381693"/>
    <lineage>
        <taxon>Eukaryota</taxon>
        <taxon>Sar</taxon>
        <taxon>Alveolata</taxon>
        <taxon>Dinophyceae</taxon>
        <taxon>Suessiales</taxon>
        <taxon>Symbiodiniaceae</taxon>
        <taxon>Durusdinium</taxon>
    </lineage>
</organism>
<feature type="non-terminal residue" evidence="1">
    <location>
        <position position="1"/>
    </location>
</feature>
<keyword evidence="2" id="KW-1185">Reference proteome</keyword>
<dbReference type="EMBL" id="CAXAMN010020391">
    <property type="protein sequence ID" value="CAK9056068.1"/>
    <property type="molecule type" value="Genomic_DNA"/>
</dbReference>
<evidence type="ECO:0000313" key="2">
    <source>
        <dbReference type="Proteomes" id="UP001642484"/>
    </source>
</evidence>
<evidence type="ECO:0000313" key="1">
    <source>
        <dbReference type="EMBL" id="CAK9056068.1"/>
    </source>
</evidence>
<protein>
    <submittedName>
        <fullName evidence="1">Uncharacterized protein</fullName>
    </submittedName>
</protein>